<reference evidence="1" key="1">
    <citation type="submission" date="2023-04" db="EMBL/GenBank/DDBJ databases">
        <title>Draft Genome sequencing of Naganishia species isolated from polar environments using Oxford Nanopore Technology.</title>
        <authorList>
            <person name="Leo P."/>
            <person name="Venkateswaran K."/>
        </authorList>
    </citation>
    <scope>NUCLEOTIDE SEQUENCE</scope>
    <source>
        <strain evidence="1">MNA-CCFEE 5261</strain>
    </source>
</reference>
<protein>
    <submittedName>
        <fullName evidence="1">Uncharacterized protein</fullName>
    </submittedName>
</protein>
<comment type="caution">
    <text evidence="1">The sequence shown here is derived from an EMBL/GenBank/DDBJ whole genome shotgun (WGS) entry which is preliminary data.</text>
</comment>
<evidence type="ECO:0000313" key="1">
    <source>
        <dbReference type="EMBL" id="KAJ9090911.1"/>
    </source>
</evidence>
<accession>A0ACC2UWQ6</accession>
<organism evidence="1 2">
    <name type="scientific">Naganishia cerealis</name>
    <dbReference type="NCBI Taxonomy" id="610337"/>
    <lineage>
        <taxon>Eukaryota</taxon>
        <taxon>Fungi</taxon>
        <taxon>Dikarya</taxon>
        <taxon>Basidiomycota</taxon>
        <taxon>Agaricomycotina</taxon>
        <taxon>Tremellomycetes</taxon>
        <taxon>Filobasidiales</taxon>
        <taxon>Filobasidiaceae</taxon>
        <taxon>Naganishia</taxon>
    </lineage>
</organism>
<dbReference type="Proteomes" id="UP001241377">
    <property type="component" value="Unassembled WGS sequence"/>
</dbReference>
<dbReference type="EMBL" id="JASBWR010000159">
    <property type="protein sequence ID" value="KAJ9090911.1"/>
    <property type="molecule type" value="Genomic_DNA"/>
</dbReference>
<sequence>MGDPADRESANPWASPTVLKSRSGRGYQEPDFDQEDDVSINQISYPPPSQNPFNQSRLSAQKIANGERSSESGSLYLDTERIDDSTAGTTPTMYTADTAASPLDQDLTGYNFSPSSGIENKRGPNGHVVLGVAVVDFNHLLGPTVDWSYPPSLTKVLSKDEELTRLLPFLALPDGAHLVSAKLKRTDCLISDKHAFAYM</sequence>
<keyword evidence="2" id="KW-1185">Reference proteome</keyword>
<gene>
    <name evidence="1" type="ORF">QFC19_009335</name>
</gene>
<name>A0ACC2UWQ6_9TREE</name>
<evidence type="ECO:0000313" key="2">
    <source>
        <dbReference type="Proteomes" id="UP001241377"/>
    </source>
</evidence>
<proteinExistence type="predicted"/>